<organism evidence="1 2">
    <name type="scientific">Ephemerocybe angulata</name>
    <dbReference type="NCBI Taxonomy" id="980116"/>
    <lineage>
        <taxon>Eukaryota</taxon>
        <taxon>Fungi</taxon>
        <taxon>Dikarya</taxon>
        <taxon>Basidiomycota</taxon>
        <taxon>Agaricomycotina</taxon>
        <taxon>Agaricomycetes</taxon>
        <taxon>Agaricomycetidae</taxon>
        <taxon>Agaricales</taxon>
        <taxon>Agaricineae</taxon>
        <taxon>Psathyrellaceae</taxon>
        <taxon>Ephemerocybe</taxon>
    </lineage>
</organism>
<accession>A0A8H6IC61</accession>
<dbReference type="AlphaFoldDB" id="A0A8H6IC61"/>
<gene>
    <name evidence="1" type="ORF">DFP72DRAFT_628567</name>
</gene>
<sequence length="83" mass="9766">MAAISRDPHFSMSLATPIEVKFSSTEPRISYGKRLERQLINLWKMLTRPRTKQRASFMPPDFVSLTSRRRSTMTSQFYNRVRA</sequence>
<dbReference type="Proteomes" id="UP000521943">
    <property type="component" value="Unassembled WGS sequence"/>
</dbReference>
<comment type="caution">
    <text evidence="1">The sequence shown here is derived from an EMBL/GenBank/DDBJ whole genome shotgun (WGS) entry which is preliminary data.</text>
</comment>
<reference evidence="1 2" key="1">
    <citation type="submission" date="2020-07" db="EMBL/GenBank/DDBJ databases">
        <title>Comparative genomics of pyrophilous fungi reveals a link between fire events and developmental genes.</title>
        <authorList>
            <consortium name="DOE Joint Genome Institute"/>
            <person name="Steindorff A.S."/>
            <person name="Carver A."/>
            <person name="Calhoun S."/>
            <person name="Stillman K."/>
            <person name="Liu H."/>
            <person name="Lipzen A."/>
            <person name="Pangilinan J."/>
            <person name="Labutti K."/>
            <person name="Bruns T.D."/>
            <person name="Grigoriev I.V."/>
        </authorList>
    </citation>
    <scope>NUCLEOTIDE SEQUENCE [LARGE SCALE GENOMIC DNA]</scope>
    <source>
        <strain evidence="1 2">CBS 144469</strain>
    </source>
</reference>
<name>A0A8H6IC61_9AGAR</name>
<dbReference type="OrthoDB" id="2864141at2759"/>
<dbReference type="EMBL" id="JACGCI010000009">
    <property type="protein sequence ID" value="KAF6761692.1"/>
    <property type="molecule type" value="Genomic_DNA"/>
</dbReference>
<evidence type="ECO:0000313" key="2">
    <source>
        <dbReference type="Proteomes" id="UP000521943"/>
    </source>
</evidence>
<evidence type="ECO:0000313" key="1">
    <source>
        <dbReference type="EMBL" id="KAF6761692.1"/>
    </source>
</evidence>
<proteinExistence type="predicted"/>
<keyword evidence="2" id="KW-1185">Reference proteome</keyword>
<protein>
    <submittedName>
        <fullName evidence="1">Uncharacterized protein</fullName>
    </submittedName>
</protein>